<evidence type="ECO:0000256" key="1">
    <source>
        <dbReference type="SAM" id="MobiDB-lite"/>
    </source>
</evidence>
<proteinExistence type="predicted"/>
<dbReference type="Proteomes" id="UP001419268">
    <property type="component" value="Unassembled WGS sequence"/>
</dbReference>
<evidence type="ECO:0000313" key="3">
    <source>
        <dbReference type="Proteomes" id="UP001419268"/>
    </source>
</evidence>
<dbReference type="EMBL" id="JBBNAG010000002">
    <property type="protein sequence ID" value="KAK9158000.1"/>
    <property type="molecule type" value="Genomic_DNA"/>
</dbReference>
<feature type="compositionally biased region" description="Polar residues" evidence="1">
    <location>
        <begin position="18"/>
        <end position="30"/>
    </location>
</feature>
<keyword evidence="3" id="KW-1185">Reference proteome</keyword>
<reference evidence="2 3" key="1">
    <citation type="submission" date="2024-01" db="EMBL/GenBank/DDBJ databases">
        <title>Genome assemblies of Stephania.</title>
        <authorList>
            <person name="Yang L."/>
        </authorList>
    </citation>
    <scope>NUCLEOTIDE SEQUENCE [LARGE SCALE GENOMIC DNA]</scope>
    <source>
        <strain evidence="2">JXDWG</strain>
        <tissue evidence="2">Leaf</tissue>
    </source>
</reference>
<name>A0AAP0KTM0_9MAGN</name>
<dbReference type="AlphaFoldDB" id="A0AAP0KTM0"/>
<feature type="region of interest" description="Disordered" evidence="1">
    <location>
        <begin position="18"/>
        <end position="42"/>
    </location>
</feature>
<gene>
    <name evidence="2" type="ORF">Scep_004574</name>
</gene>
<evidence type="ECO:0000313" key="2">
    <source>
        <dbReference type="EMBL" id="KAK9158000.1"/>
    </source>
</evidence>
<protein>
    <submittedName>
        <fullName evidence="2">Uncharacterized protein</fullName>
    </submittedName>
</protein>
<accession>A0AAP0KTM0</accession>
<organism evidence="2 3">
    <name type="scientific">Stephania cephalantha</name>
    <dbReference type="NCBI Taxonomy" id="152367"/>
    <lineage>
        <taxon>Eukaryota</taxon>
        <taxon>Viridiplantae</taxon>
        <taxon>Streptophyta</taxon>
        <taxon>Embryophyta</taxon>
        <taxon>Tracheophyta</taxon>
        <taxon>Spermatophyta</taxon>
        <taxon>Magnoliopsida</taxon>
        <taxon>Ranunculales</taxon>
        <taxon>Menispermaceae</taxon>
        <taxon>Menispermoideae</taxon>
        <taxon>Cissampelideae</taxon>
        <taxon>Stephania</taxon>
    </lineage>
</organism>
<sequence>MRKDESLQLYIVISITSPNSGKLENPPNRQHNGDRSRRTHNSPQFIIYKSNLDLEITWDCDKSRLGPYVIRMAATPTFDARVSLHVAKVSKSVTDHDHLIGRRLYLSATLRPLVTECRSFNEQEQEQGQGDKFEKKVNYRSNYNRLEWTAPT</sequence>
<comment type="caution">
    <text evidence="2">The sequence shown here is derived from an EMBL/GenBank/DDBJ whole genome shotgun (WGS) entry which is preliminary data.</text>
</comment>